<evidence type="ECO:0000313" key="3">
    <source>
        <dbReference type="Proteomes" id="UP000183376"/>
    </source>
</evidence>
<reference evidence="2 3" key="1">
    <citation type="submission" date="2016-10" db="EMBL/GenBank/DDBJ databases">
        <authorList>
            <person name="de Groot N.N."/>
        </authorList>
    </citation>
    <scope>NUCLEOTIDE SEQUENCE [LARGE SCALE GENOMIC DNA]</scope>
    <source>
        <strain evidence="2 3">DSM 44149</strain>
    </source>
</reference>
<keyword evidence="3" id="KW-1185">Reference proteome</keyword>
<dbReference type="Proteomes" id="UP000183376">
    <property type="component" value="Chromosome I"/>
</dbReference>
<evidence type="ECO:0000313" key="2">
    <source>
        <dbReference type="EMBL" id="SDM50704.1"/>
    </source>
</evidence>
<proteinExistence type="predicted"/>
<dbReference type="PANTHER" id="PTHR43162">
    <property type="match status" value="1"/>
</dbReference>
<gene>
    <name evidence="2" type="ORF">SAMN04489726_1973</name>
</gene>
<evidence type="ECO:0000259" key="1">
    <source>
        <dbReference type="Pfam" id="PF13460"/>
    </source>
</evidence>
<dbReference type="Pfam" id="PF13460">
    <property type="entry name" value="NAD_binding_10"/>
    <property type="match status" value="1"/>
</dbReference>
<dbReference type="InterPro" id="IPR016040">
    <property type="entry name" value="NAD(P)-bd_dom"/>
</dbReference>
<dbReference type="STRING" id="211114.SAMN04489726_1973"/>
<protein>
    <submittedName>
        <fullName evidence="2">Uncharacterized conserved protein YbjT, contains NAD(P)-binding and DUF2867 domains</fullName>
    </submittedName>
</protein>
<dbReference type="AlphaFoldDB" id="A0A1G9TTF1"/>
<dbReference type="SUPFAM" id="SSF51735">
    <property type="entry name" value="NAD(P)-binding Rossmann-fold domains"/>
    <property type="match status" value="1"/>
</dbReference>
<name>A0A1G9TTF1_ALLAB</name>
<dbReference type="EMBL" id="LT629701">
    <property type="protein sequence ID" value="SDM50704.1"/>
    <property type="molecule type" value="Genomic_DNA"/>
</dbReference>
<dbReference type="Gene3D" id="3.40.50.720">
    <property type="entry name" value="NAD(P)-binding Rossmann-like Domain"/>
    <property type="match status" value="1"/>
</dbReference>
<feature type="domain" description="NAD(P)-binding" evidence="1">
    <location>
        <begin position="2"/>
        <end position="163"/>
    </location>
</feature>
<dbReference type="PANTHER" id="PTHR43162:SF1">
    <property type="entry name" value="PRESTALK A DIFFERENTIATION PROTEIN A"/>
    <property type="match status" value="1"/>
</dbReference>
<accession>A0A1G9TTF1</accession>
<dbReference type="Gene3D" id="3.90.25.10">
    <property type="entry name" value="UDP-galactose 4-epimerase, domain 1"/>
    <property type="match status" value="1"/>
</dbReference>
<dbReference type="InterPro" id="IPR036291">
    <property type="entry name" value="NAD(P)-bd_dom_sf"/>
</dbReference>
<organism evidence="2 3">
    <name type="scientific">Allokutzneria albata</name>
    <name type="common">Kibdelosporangium albatum</name>
    <dbReference type="NCBI Taxonomy" id="211114"/>
    <lineage>
        <taxon>Bacteria</taxon>
        <taxon>Bacillati</taxon>
        <taxon>Actinomycetota</taxon>
        <taxon>Actinomycetes</taxon>
        <taxon>Pseudonocardiales</taxon>
        <taxon>Pseudonocardiaceae</taxon>
        <taxon>Allokutzneria</taxon>
    </lineage>
</organism>
<dbReference type="InterPro" id="IPR051604">
    <property type="entry name" value="Ergot_Alk_Oxidoreductase"/>
</dbReference>
<sequence>MGATGKVGRHVVAQLDGVEVCALVRSEVPLPAGVRAVRGDLTRPETLDVSADAVFLMWPFDSADGVRDVLAALKGRVVYLSSAGVEVATDAINVVHAEVEREIERSGLDWTFLRAGGFAGGTLDWGEQIRAGDVVRDSFGSASRSLIHEADIAAVAVRALTEPGHEGVKYVLTGPESLTQREQVRIIGEELGRPLRFVEIPREQVLKEMVDGGIPERAAEEILSAYAAMGEASQPVYSTVEDVTGVPARTYREWVRDHLHEFAG</sequence>
<dbReference type="eggNOG" id="COG0702">
    <property type="taxonomic scope" value="Bacteria"/>
</dbReference>